<protein>
    <submittedName>
        <fullName evidence="7">Sigma-70 family RNA polymerase sigma factor</fullName>
    </submittedName>
</protein>
<sequence>MVLIRELFQKLFKKDQQAERILFEMFYNRVYRTAYMITNDHYLAEDVVQETFEKAFKALHKLKEPEKAGAWLGTIASTTAIDMIRKKKRRNDIATEDVYIDKEMQKIESDSIVEAAIEEQFYKEIVRSNISKLKPEYKQVIILKYIYDMKDEEIANQLELKVGTVKSRIYRAKLMLKDSIGSSIDVKEGGL</sequence>
<keyword evidence="3" id="KW-0731">Sigma factor</keyword>
<accession>A0AAW5EAJ6</accession>
<dbReference type="InterPro" id="IPR013325">
    <property type="entry name" value="RNA_pol_sigma_r2"/>
</dbReference>
<dbReference type="AlphaFoldDB" id="A0AAW5EAJ6"/>
<dbReference type="InterPro" id="IPR014284">
    <property type="entry name" value="RNA_pol_sigma-70_dom"/>
</dbReference>
<keyword evidence="4" id="KW-0804">Transcription</keyword>
<dbReference type="Gene3D" id="1.10.10.10">
    <property type="entry name" value="Winged helix-like DNA-binding domain superfamily/Winged helix DNA-binding domain"/>
    <property type="match status" value="1"/>
</dbReference>
<dbReference type="InterPro" id="IPR036388">
    <property type="entry name" value="WH-like_DNA-bd_sf"/>
</dbReference>
<evidence type="ECO:0000256" key="3">
    <source>
        <dbReference type="ARBA" id="ARBA00023082"/>
    </source>
</evidence>
<dbReference type="Pfam" id="PF08281">
    <property type="entry name" value="Sigma70_r4_2"/>
    <property type="match status" value="1"/>
</dbReference>
<dbReference type="GO" id="GO:0016987">
    <property type="term" value="F:sigma factor activity"/>
    <property type="evidence" value="ECO:0007669"/>
    <property type="project" value="UniProtKB-KW"/>
</dbReference>
<proteinExistence type="inferred from homology"/>
<dbReference type="Proteomes" id="UP001431131">
    <property type="component" value="Unassembled WGS sequence"/>
</dbReference>
<dbReference type="CDD" id="cd06171">
    <property type="entry name" value="Sigma70_r4"/>
    <property type="match status" value="1"/>
</dbReference>
<dbReference type="SUPFAM" id="SSF88946">
    <property type="entry name" value="Sigma2 domain of RNA polymerase sigma factors"/>
    <property type="match status" value="1"/>
</dbReference>
<dbReference type="SUPFAM" id="SSF88659">
    <property type="entry name" value="Sigma3 and sigma4 domains of RNA polymerase sigma factors"/>
    <property type="match status" value="1"/>
</dbReference>
<feature type="domain" description="RNA polymerase sigma factor 70 region 4 type 2" evidence="6">
    <location>
        <begin position="130"/>
        <end position="175"/>
    </location>
</feature>
<evidence type="ECO:0000313" key="7">
    <source>
        <dbReference type="EMBL" id="MCH1627051.1"/>
    </source>
</evidence>
<keyword evidence="8" id="KW-1185">Reference proteome</keyword>
<evidence type="ECO:0000259" key="6">
    <source>
        <dbReference type="Pfam" id="PF08281"/>
    </source>
</evidence>
<dbReference type="Gene3D" id="1.10.1740.10">
    <property type="match status" value="1"/>
</dbReference>
<dbReference type="InterPro" id="IPR013324">
    <property type="entry name" value="RNA_pol_sigma_r3/r4-like"/>
</dbReference>
<evidence type="ECO:0000256" key="4">
    <source>
        <dbReference type="ARBA" id="ARBA00023163"/>
    </source>
</evidence>
<evidence type="ECO:0000259" key="5">
    <source>
        <dbReference type="Pfam" id="PF04542"/>
    </source>
</evidence>
<dbReference type="InterPro" id="IPR007627">
    <property type="entry name" value="RNA_pol_sigma70_r2"/>
</dbReference>
<evidence type="ECO:0000256" key="1">
    <source>
        <dbReference type="ARBA" id="ARBA00010641"/>
    </source>
</evidence>
<dbReference type="Pfam" id="PF04542">
    <property type="entry name" value="Sigma70_r2"/>
    <property type="match status" value="1"/>
</dbReference>
<reference evidence="7" key="1">
    <citation type="submission" date="2022-02" db="EMBL/GenBank/DDBJ databases">
        <title>Fredinandcohnia quinoae sp. nov. isolated from Chenopodium quinoa seeds.</title>
        <authorList>
            <person name="Saati-Santamaria Z."/>
            <person name="Flores-Felix J.D."/>
            <person name="Igual J.M."/>
            <person name="Velazquez E."/>
            <person name="Garcia-Fraile P."/>
            <person name="Martinez-Molina E."/>
        </authorList>
    </citation>
    <scope>NUCLEOTIDE SEQUENCE</scope>
    <source>
        <strain evidence="7">SECRCQ15</strain>
    </source>
</reference>
<dbReference type="PANTHER" id="PTHR43133:SF51">
    <property type="entry name" value="RNA POLYMERASE SIGMA FACTOR"/>
    <property type="match status" value="1"/>
</dbReference>
<comment type="caution">
    <text evidence="7">The sequence shown here is derived from an EMBL/GenBank/DDBJ whole genome shotgun (WGS) entry which is preliminary data.</text>
</comment>
<comment type="similarity">
    <text evidence="1">Belongs to the sigma-70 factor family. ECF subfamily.</text>
</comment>
<dbReference type="InterPro" id="IPR039425">
    <property type="entry name" value="RNA_pol_sigma-70-like"/>
</dbReference>
<organism evidence="7 8">
    <name type="scientific">Fredinandcohnia quinoae</name>
    <dbReference type="NCBI Taxonomy" id="2918902"/>
    <lineage>
        <taxon>Bacteria</taxon>
        <taxon>Bacillati</taxon>
        <taxon>Bacillota</taxon>
        <taxon>Bacilli</taxon>
        <taxon>Bacillales</taxon>
        <taxon>Bacillaceae</taxon>
        <taxon>Fredinandcohnia</taxon>
    </lineage>
</organism>
<dbReference type="NCBIfam" id="TIGR02937">
    <property type="entry name" value="sigma70-ECF"/>
    <property type="match status" value="1"/>
</dbReference>
<gene>
    <name evidence="7" type="ORF">MJG50_17095</name>
</gene>
<dbReference type="GO" id="GO:0006352">
    <property type="term" value="P:DNA-templated transcription initiation"/>
    <property type="evidence" value="ECO:0007669"/>
    <property type="project" value="InterPro"/>
</dbReference>
<dbReference type="InterPro" id="IPR013249">
    <property type="entry name" value="RNA_pol_sigma70_r4_t2"/>
</dbReference>
<evidence type="ECO:0000256" key="2">
    <source>
        <dbReference type="ARBA" id="ARBA00023015"/>
    </source>
</evidence>
<feature type="domain" description="RNA polymerase sigma-70 region 2" evidence="5">
    <location>
        <begin position="22"/>
        <end position="90"/>
    </location>
</feature>
<keyword evidence="2" id="KW-0805">Transcription regulation</keyword>
<dbReference type="EMBL" id="JAKTTI010000032">
    <property type="protein sequence ID" value="MCH1627051.1"/>
    <property type="molecule type" value="Genomic_DNA"/>
</dbReference>
<evidence type="ECO:0000313" key="8">
    <source>
        <dbReference type="Proteomes" id="UP001431131"/>
    </source>
</evidence>
<dbReference type="GO" id="GO:0003677">
    <property type="term" value="F:DNA binding"/>
    <property type="evidence" value="ECO:0007669"/>
    <property type="project" value="InterPro"/>
</dbReference>
<dbReference type="RefSeq" id="WP_240256968.1">
    <property type="nucleotide sequence ID" value="NZ_JAKTTI010000032.1"/>
</dbReference>
<name>A0AAW5EAJ6_9BACI</name>
<dbReference type="PANTHER" id="PTHR43133">
    <property type="entry name" value="RNA POLYMERASE ECF-TYPE SIGMA FACTO"/>
    <property type="match status" value="1"/>
</dbReference>